<proteinExistence type="predicted"/>
<dbReference type="InterPro" id="IPR011223">
    <property type="entry name" value="UCP028770"/>
</dbReference>
<organism evidence="3 4">
    <name type="scientific">Ramlibacter cellulosilyticus</name>
    <dbReference type="NCBI Taxonomy" id="2764187"/>
    <lineage>
        <taxon>Bacteria</taxon>
        <taxon>Pseudomonadati</taxon>
        <taxon>Pseudomonadota</taxon>
        <taxon>Betaproteobacteria</taxon>
        <taxon>Burkholderiales</taxon>
        <taxon>Comamonadaceae</taxon>
        <taxon>Ramlibacter</taxon>
    </lineage>
</organism>
<evidence type="ECO:0000256" key="2">
    <source>
        <dbReference type="SAM" id="SignalP"/>
    </source>
</evidence>
<dbReference type="Pfam" id="PF11742">
    <property type="entry name" value="DUF3302"/>
    <property type="match status" value="1"/>
</dbReference>
<evidence type="ECO:0000313" key="3">
    <source>
        <dbReference type="EMBL" id="MBC5784959.1"/>
    </source>
</evidence>
<dbReference type="Proteomes" id="UP000608513">
    <property type="component" value="Unassembled WGS sequence"/>
</dbReference>
<accession>A0A923SCJ5</accession>
<reference evidence="3" key="1">
    <citation type="submission" date="2020-08" db="EMBL/GenBank/DDBJ databases">
        <title>Ramlibacter sp. USB13 16S ribosomal RNA gene genome sequencing and assembly.</title>
        <authorList>
            <person name="Kang M."/>
        </authorList>
    </citation>
    <scope>NUCLEOTIDE SEQUENCE</scope>
    <source>
        <strain evidence="3">USB13</strain>
    </source>
</reference>
<keyword evidence="1" id="KW-0472">Membrane</keyword>
<dbReference type="EMBL" id="JACORT010000008">
    <property type="protein sequence ID" value="MBC5784959.1"/>
    <property type="molecule type" value="Genomic_DNA"/>
</dbReference>
<evidence type="ECO:0000313" key="4">
    <source>
        <dbReference type="Proteomes" id="UP000608513"/>
    </source>
</evidence>
<evidence type="ECO:0000256" key="1">
    <source>
        <dbReference type="SAM" id="Phobius"/>
    </source>
</evidence>
<keyword evidence="2" id="KW-0732">Signal</keyword>
<name>A0A923SCJ5_9BURK</name>
<comment type="caution">
    <text evidence="3">The sequence shown here is derived from an EMBL/GenBank/DDBJ whole genome shotgun (WGS) entry which is preliminary data.</text>
</comment>
<feature type="transmembrane region" description="Helical" evidence="1">
    <location>
        <begin position="75"/>
        <end position="95"/>
    </location>
</feature>
<dbReference type="AlphaFoldDB" id="A0A923SCJ5"/>
<feature type="chain" id="PRO_5037426846" evidence="2">
    <location>
        <begin position="21"/>
        <end position="187"/>
    </location>
</feature>
<gene>
    <name evidence="3" type="ORF">H8N03_18580</name>
</gene>
<feature type="signal peptide" evidence="2">
    <location>
        <begin position="1"/>
        <end position="20"/>
    </location>
</feature>
<dbReference type="RefSeq" id="WP_187077696.1">
    <property type="nucleotide sequence ID" value="NZ_JACORT010000008.1"/>
</dbReference>
<keyword evidence="1" id="KW-0812">Transmembrane</keyword>
<feature type="transmembrane region" description="Helical" evidence="1">
    <location>
        <begin position="35"/>
        <end position="54"/>
    </location>
</feature>
<protein>
    <submittedName>
        <fullName evidence="3">DUF3302 domain-containing protein</fullName>
    </submittedName>
</protein>
<sequence length="187" mass="20488">MNLRRALAWPALLSPLAAHASFLSGEALDSAANVLSWVIIFIVPAIAIAAFWIVHVMPEKIAEKRHHPQKDSIHVLCLLSLFFGGMLWPFAWLWAYSRPIAHRAVYGTDKHEDYYLELGNLAVAGKLPPEQVAQLRIELAAMAAKGPLPPELQRLTERLETLPAARSQPVLAAVDPPRAEAVAGGAR</sequence>
<keyword evidence="4" id="KW-1185">Reference proteome</keyword>
<keyword evidence="1" id="KW-1133">Transmembrane helix</keyword>